<dbReference type="AlphaFoldDB" id="A0A401GQ80"/>
<dbReference type="GO" id="GO:0003743">
    <property type="term" value="F:translation initiation factor activity"/>
    <property type="evidence" value="ECO:0007669"/>
    <property type="project" value="UniProtKB-KW"/>
</dbReference>
<proteinExistence type="inferred from homology"/>
<keyword evidence="5" id="KW-0342">GTP-binding</keyword>
<evidence type="ECO:0000256" key="5">
    <source>
        <dbReference type="ARBA" id="ARBA00023134"/>
    </source>
</evidence>
<evidence type="ECO:0000256" key="1">
    <source>
        <dbReference type="ARBA" id="ARBA00010397"/>
    </source>
</evidence>
<keyword evidence="3" id="KW-0547">Nucleotide-binding</keyword>
<evidence type="ECO:0000313" key="9">
    <source>
        <dbReference type="Proteomes" id="UP000287166"/>
    </source>
</evidence>
<comment type="similarity">
    <text evidence="1">Belongs to the eIF-2-beta/eIF-5 family.</text>
</comment>
<feature type="compositionally biased region" description="Polar residues" evidence="6">
    <location>
        <begin position="145"/>
        <end position="155"/>
    </location>
</feature>
<dbReference type="PANTHER" id="PTHR23001:SF7">
    <property type="entry name" value="EUKARYOTIC TRANSLATION INITIATION FACTOR 5"/>
    <property type="match status" value="1"/>
</dbReference>
<feature type="domain" description="Translation initiation factor IF2/IF5" evidence="7">
    <location>
        <begin position="1"/>
        <end position="110"/>
    </location>
</feature>
<dbReference type="Gene3D" id="3.30.30.170">
    <property type="match status" value="1"/>
</dbReference>
<gene>
    <name evidence="8" type="ORF">SCP_0603700</name>
</gene>
<evidence type="ECO:0000259" key="7">
    <source>
        <dbReference type="SMART" id="SM00653"/>
    </source>
</evidence>
<dbReference type="InterPro" id="IPR045196">
    <property type="entry name" value="IF2/IF5"/>
</dbReference>
<evidence type="ECO:0000256" key="6">
    <source>
        <dbReference type="SAM" id="MobiDB-lite"/>
    </source>
</evidence>
<dbReference type="GO" id="GO:0001732">
    <property type="term" value="P:formation of cytoplasmic translation initiation complex"/>
    <property type="evidence" value="ECO:0007669"/>
    <property type="project" value="TreeGrafter"/>
</dbReference>
<dbReference type="STRING" id="139825.A0A401GQ80"/>
<dbReference type="GO" id="GO:0005525">
    <property type="term" value="F:GTP binding"/>
    <property type="evidence" value="ECO:0007669"/>
    <property type="project" value="UniProtKB-KW"/>
</dbReference>
<dbReference type="InParanoid" id="A0A401GQ80"/>
<accession>A0A401GQ80</accession>
<dbReference type="GeneID" id="38781308"/>
<dbReference type="EMBL" id="BFAD01000006">
    <property type="protein sequence ID" value="GBE84391.1"/>
    <property type="molecule type" value="Genomic_DNA"/>
</dbReference>
<reference evidence="8 9" key="1">
    <citation type="journal article" date="2018" name="Sci. Rep.">
        <title>Genome sequence of the cauliflower mushroom Sparassis crispa (Hanabiratake) and its association with beneficial usage.</title>
        <authorList>
            <person name="Kiyama R."/>
            <person name="Furutani Y."/>
            <person name="Kawaguchi K."/>
            <person name="Nakanishi T."/>
        </authorList>
    </citation>
    <scope>NUCLEOTIDE SEQUENCE [LARGE SCALE GENOMIC DNA]</scope>
</reference>
<feature type="region of interest" description="Disordered" evidence="6">
    <location>
        <begin position="125"/>
        <end position="165"/>
    </location>
</feature>
<dbReference type="SUPFAM" id="SSF75689">
    <property type="entry name" value="Zinc-binding domain of translation initiation factor 2 beta"/>
    <property type="match status" value="1"/>
</dbReference>
<name>A0A401GQ80_9APHY</name>
<evidence type="ECO:0000256" key="3">
    <source>
        <dbReference type="ARBA" id="ARBA00022741"/>
    </source>
</evidence>
<dbReference type="GO" id="GO:0005092">
    <property type="term" value="F:GDP-dissociation inhibitor activity"/>
    <property type="evidence" value="ECO:0007669"/>
    <property type="project" value="TreeGrafter"/>
</dbReference>
<keyword evidence="4" id="KW-0648">Protein biosynthesis</keyword>
<dbReference type="GO" id="GO:0005829">
    <property type="term" value="C:cytosol"/>
    <property type="evidence" value="ECO:0007669"/>
    <property type="project" value="TreeGrafter"/>
</dbReference>
<dbReference type="OrthoDB" id="10250831at2759"/>
<comment type="caution">
    <text evidence="8">The sequence shown here is derived from an EMBL/GenBank/DDBJ whole genome shotgun (WGS) entry which is preliminary data.</text>
</comment>
<dbReference type="FunFam" id="3.30.30.170:FF:000002">
    <property type="entry name" value="Eukaryotic translation initiation factor 5"/>
    <property type="match status" value="1"/>
</dbReference>
<protein>
    <recommendedName>
        <fullName evidence="7">Translation initiation factor IF2/IF5 domain-containing protein</fullName>
    </recommendedName>
</protein>
<dbReference type="SMART" id="SM00653">
    <property type="entry name" value="eIF2B_5"/>
    <property type="match status" value="1"/>
</dbReference>
<evidence type="ECO:0000313" key="8">
    <source>
        <dbReference type="EMBL" id="GBE84391.1"/>
    </source>
</evidence>
<dbReference type="Proteomes" id="UP000287166">
    <property type="component" value="Unassembled WGS sequence"/>
</dbReference>
<keyword evidence="2" id="KW-0396">Initiation factor</keyword>
<dbReference type="InterPro" id="IPR002735">
    <property type="entry name" value="Transl_init_fac_IF2/IF5_dom"/>
</dbReference>
<dbReference type="GO" id="GO:0071074">
    <property type="term" value="F:eukaryotic initiation factor eIF2 binding"/>
    <property type="evidence" value="ECO:0007669"/>
    <property type="project" value="TreeGrafter"/>
</dbReference>
<evidence type="ECO:0000256" key="4">
    <source>
        <dbReference type="ARBA" id="ARBA00022917"/>
    </source>
</evidence>
<dbReference type="PANTHER" id="PTHR23001">
    <property type="entry name" value="EUKARYOTIC TRANSLATION INITIATION FACTOR"/>
    <property type="match status" value="1"/>
</dbReference>
<dbReference type="FunFam" id="2.20.25.350:FF:000001">
    <property type="entry name" value="Eukaryotic translation initiation factor 5"/>
    <property type="match status" value="1"/>
</dbReference>
<evidence type="ECO:0000256" key="2">
    <source>
        <dbReference type="ARBA" id="ARBA00022540"/>
    </source>
</evidence>
<dbReference type="InterPro" id="IPR016190">
    <property type="entry name" value="Transl_init_fac_IF2/IF5_Zn-bd"/>
</dbReference>
<dbReference type="RefSeq" id="XP_027615304.1">
    <property type="nucleotide sequence ID" value="XM_027759503.1"/>
</dbReference>
<dbReference type="InterPro" id="IPR016189">
    <property type="entry name" value="Transl_init_fac_IF2/IF5_N"/>
</dbReference>
<dbReference type="SUPFAM" id="SSF100966">
    <property type="entry name" value="Translation initiation factor 2 beta, aIF2beta, N-terminal domain"/>
    <property type="match status" value="1"/>
</dbReference>
<dbReference type="Pfam" id="PF01873">
    <property type="entry name" value="eIF-5_eIF-2B"/>
    <property type="match status" value="1"/>
</dbReference>
<keyword evidence="9" id="KW-1185">Reference proteome</keyword>
<sequence>MSLLLTKIEGTGNGIKTVIPNMSDVARVLSRPPMYPTKFFTCEVGAQTSFDEKNDGYIVNGAHDVTKLHELLDGFIDKFVLCKSCKTPQTDLIITKNDEIIRDCKACGERTGIDIRYKPTMFILKNPPKASSKKSKGMKQASGDGSPSLSANGNGHKNGDTADEADVAPLVRTQDVLLEGIIQIAYAAREIFRYVAIRSSDIPVLTALKHLVQSISFPGRTPF</sequence>
<organism evidence="8 9">
    <name type="scientific">Sparassis crispa</name>
    <dbReference type="NCBI Taxonomy" id="139825"/>
    <lineage>
        <taxon>Eukaryota</taxon>
        <taxon>Fungi</taxon>
        <taxon>Dikarya</taxon>
        <taxon>Basidiomycota</taxon>
        <taxon>Agaricomycotina</taxon>
        <taxon>Agaricomycetes</taxon>
        <taxon>Polyporales</taxon>
        <taxon>Sparassidaceae</taxon>
        <taxon>Sparassis</taxon>
    </lineage>
</organism>
<dbReference type="Gene3D" id="2.20.25.350">
    <property type="match status" value="1"/>
</dbReference>